<keyword evidence="2" id="KW-1133">Transmembrane helix</keyword>
<sequence>MKERLEEFVNTNRQAFDDEPVPAFIWDEMSQQLDQKRKPARIIRLSRFNVWAAAVAMIIAGIVIFLIAENNQLKSDLTASQQRLKQHQLELNTTTNYDQELGQFMQIVASKQNQLSGIRKEYPSLYQSFTADINDLNEEYKKLKEELTSVPEQDQILDAMIQNLKLQAELLNEQLLIIQQLKSSKKNKNEKATSVI</sequence>
<keyword evidence="2" id="KW-0472">Membrane</keyword>
<protein>
    <recommendedName>
        <fullName evidence="5">Anti-sigma factor</fullName>
    </recommendedName>
</protein>
<feature type="coiled-coil region" evidence="1">
    <location>
        <begin position="126"/>
        <end position="181"/>
    </location>
</feature>
<evidence type="ECO:0000313" key="4">
    <source>
        <dbReference type="Proteomes" id="UP000077177"/>
    </source>
</evidence>
<evidence type="ECO:0000313" key="3">
    <source>
        <dbReference type="EMBL" id="ANE50066.1"/>
    </source>
</evidence>
<accession>A0A172TSU0</accession>
<evidence type="ECO:0000256" key="2">
    <source>
        <dbReference type="SAM" id="Phobius"/>
    </source>
</evidence>
<dbReference type="KEGG" id="fla:SY85_05700"/>
<organism evidence="3 4">
    <name type="scientific">Flavisolibacter tropicus</name>
    <dbReference type="NCBI Taxonomy" id="1492898"/>
    <lineage>
        <taxon>Bacteria</taxon>
        <taxon>Pseudomonadati</taxon>
        <taxon>Bacteroidota</taxon>
        <taxon>Chitinophagia</taxon>
        <taxon>Chitinophagales</taxon>
        <taxon>Chitinophagaceae</taxon>
        <taxon>Flavisolibacter</taxon>
    </lineage>
</organism>
<dbReference type="EMBL" id="CP011390">
    <property type="protein sequence ID" value="ANE50066.1"/>
    <property type="molecule type" value="Genomic_DNA"/>
</dbReference>
<dbReference type="OrthoDB" id="1120747at2"/>
<keyword evidence="4" id="KW-1185">Reference proteome</keyword>
<feature type="transmembrane region" description="Helical" evidence="2">
    <location>
        <begin position="48"/>
        <end position="68"/>
    </location>
</feature>
<keyword evidence="1" id="KW-0175">Coiled coil</keyword>
<evidence type="ECO:0008006" key="5">
    <source>
        <dbReference type="Google" id="ProtNLM"/>
    </source>
</evidence>
<dbReference type="AlphaFoldDB" id="A0A172TSU0"/>
<name>A0A172TSU0_9BACT</name>
<dbReference type="RefSeq" id="WP_066402337.1">
    <property type="nucleotide sequence ID" value="NZ_CP011390.1"/>
</dbReference>
<dbReference type="STRING" id="1492898.SY85_05700"/>
<dbReference type="Proteomes" id="UP000077177">
    <property type="component" value="Chromosome"/>
</dbReference>
<proteinExistence type="predicted"/>
<gene>
    <name evidence="3" type="ORF">SY85_05700</name>
</gene>
<evidence type="ECO:0000256" key="1">
    <source>
        <dbReference type="SAM" id="Coils"/>
    </source>
</evidence>
<keyword evidence="2" id="KW-0812">Transmembrane</keyword>
<reference evidence="4" key="1">
    <citation type="submission" date="2015-01" db="EMBL/GenBank/DDBJ databases">
        <title>Flavisolibacter sp./LCS9/ whole genome sequencing.</title>
        <authorList>
            <person name="Kim M.K."/>
            <person name="Srinivasan S."/>
            <person name="Lee J.-J."/>
        </authorList>
    </citation>
    <scope>NUCLEOTIDE SEQUENCE [LARGE SCALE GENOMIC DNA]</scope>
    <source>
        <strain evidence="4">LCS9</strain>
    </source>
</reference>
<reference evidence="3 4" key="2">
    <citation type="journal article" date="2016" name="Int. J. Syst. Evol. Microbiol.">
        <title>Flavisolibacter tropicus sp. nov., isolated from tropical soil.</title>
        <authorList>
            <person name="Lee J.J."/>
            <person name="Kang M.S."/>
            <person name="Kim G.S."/>
            <person name="Lee C.S."/>
            <person name="Lim S."/>
            <person name="Lee J."/>
            <person name="Roh S.H."/>
            <person name="Kang H."/>
            <person name="Ha J.M."/>
            <person name="Bae S."/>
            <person name="Jung H.Y."/>
            <person name="Kim M.K."/>
        </authorList>
    </citation>
    <scope>NUCLEOTIDE SEQUENCE [LARGE SCALE GENOMIC DNA]</scope>
    <source>
        <strain evidence="3 4">LCS9</strain>
    </source>
</reference>